<organism evidence="1">
    <name type="scientific">marine sediment metagenome</name>
    <dbReference type="NCBI Taxonomy" id="412755"/>
    <lineage>
        <taxon>unclassified sequences</taxon>
        <taxon>metagenomes</taxon>
        <taxon>ecological metagenomes</taxon>
    </lineage>
</organism>
<sequence length="35" mass="3891">DVYLHNSGMGIFTSQNFTIEHVGKREVRCKGPGVN</sequence>
<proteinExistence type="predicted"/>
<gene>
    <name evidence="1" type="ORF">S01H4_55733</name>
</gene>
<name>X1EIM1_9ZZZZ</name>
<evidence type="ECO:0000313" key="1">
    <source>
        <dbReference type="EMBL" id="GAH08483.1"/>
    </source>
</evidence>
<comment type="caution">
    <text evidence="1">The sequence shown here is derived from an EMBL/GenBank/DDBJ whole genome shotgun (WGS) entry which is preliminary data.</text>
</comment>
<dbReference type="EMBL" id="BART01032208">
    <property type="protein sequence ID" value="GAH08483.1"/>
    <property type="molecule type" value="Genomic_DNA"/>
</dbReference>
<dbReference type="AlphaFoldDB" id="X1EIM1"/>
<feature type="non-terminal residue" evidence="1">
    <location>
        <position position="1"/>
    </location>
</feature>
<protein>
    <submittedName>
        <fullName evidence="1">Uncharacterized protein</fullName>
    </submittedName>
</protein>
<accession>X1EIM1</accession>
<reference evidence="1" key="1">
    <citation type="journal article" date="2014" name="Front. Microbiol.">
        <title>High frequency of phylogenetically diverse reductive dehalogenase-homologous genes in deep subseafloor sedimentary metagenomes.</title>
        <authorList>
            <person name="Kawai M."/>
            <person name="Futagami T."/>
            <person name="Toyoda A."/>
            <person name="Takaki Y."/>
            <person name="Nishi S."/>
            <person name="Hori S."/>
            <person name="Arai W."/>
            <person name="Tsubouchi T."/>
            <person name="Morono Y."/>
            <person name="Uchiyama I."/>
            <person name="Ito T."/>
            <person name="Fujiyama A."/>
            <person name="Inagaki F."/>
            <person name="Takami H."/>
        </authorList>
    </citation>
    <scope>NUCLEOTIDE SEQUENCE</scope>
    <source>
        <strain evidence="1">Expedition CK06-06</strain>
    </source>
</reference>